<dbReference type="Gene3D" id="3.40.50.2000">
    <property type="entry name" value="Glycogen Phosphorylase B"/>
    <property type="match status" value="2"/>
</dbReference>
<reference evidence="2 3" key="1">
    <citation type="submission" date="2020-02" db="EMBL/GenBank/DDBJ databases">
        <authorList>
            <person name="Hogendoorn C."/>
        </authorList>
    </citation>
    <scope>NUCLEOTIDE SEQUENCE [LARGE SCALE GENOMIC DNA]</scope>
    <source>
        <strain evidence="2">METHB21</strain>
    </source>
</reference>
<dbReference type="InterPro" id="IPR001296">
    <property type="entry name" value="Glyco_trans_1"/>
</dbReference>
<sequence length="395" mass="43878">MAAIKISDIKILMVTRENQADKRYGLGRSLTPLIDEFHRRNIVMDYLCQNDLGISAKAWQQKLHQWLSGSLAKLLIDADCSVLAQVVLERLNMGRLAVKIAAKRGYTHVHCHDPIIAAGVSLCLRFYPRLKIRWGVTEHGFGCYADAIRADGVRLGPRTLKWLRRWEERTLNAAAWVVAPTRSAIVEIGIGLNIACIPENWHHISHARPQINRYSRQESRRRLGWQNDVFYLLGIGRIAPVKQFPLLIEACSHLKKLAVQLVILGEGDCQSLSALGKRFGLERDVLFAATDDIGLYLSAADLYVSASASESFGLANLEAIAAGLPALCTAVGGVPEVMGGGALLVSPELDALADGMRRLLDNRELRESVARQGRLRAETWPDIAEIADNYEKIYR</sequence>
<dbReference type="PANTHER" id="PTHR12526">
    <property type="entry name" value="GLYCOSYLTRANSFERASE"/>
    <property type="match status" value="1"/>
</dbReference>
<evidence type="ECO:0000313" key="3">
    <source>
        <dbReference type="Proteomes" id="UP000494216"/>
    </source>
</evidence>
<dbReference type="EMBL" id="CADCXN010000048">
    <property type="protein sequence ID" value="CAA9890317.1"/>
    <property type="molecule type" value="Genomic_DNA"/>
</dbReference>
<dbReference type="GO" id="GO:1901135">
    <property type="term" value="P:carbohydrate derivative metabolic process"/>
    <property type="evidence" value="ECO:0007669"/>
    <property type="project" value="UniProtKB-ARBA"/>
</dbReference>
<evidence type="ECO:0000313" key="2">
    <source>
        <dbReference type="EMBL" id="CAA9890317.1"/>
    </source>
</evidence>
<dbReference type="Proteomes" id="UP000494216">
    <property type="component" value="Unassembled WGS sequence"/>
</dbReference>
<dbReference type="GO" id="GO:0016757">
    <property type="term" value="F:glycosyltransferase activity"/>
    <property type="evidence" value="ECO:0007669"/>
    <property type="project" value="InterPro"/>
</dbReference>
<proteinExistence type="predicted"/>
<protein>
    <submittedName>
        <fullName evidence="2">Glycosyltransferase involved in cell wall bisynthesis</fullName>
    </submittedName>
</protein>
<gene>
    <name evidence="2" type="ORF">METHB2_200003</name>
</gene>
<name>A0A8S0X7S1_9GAMM</name>
<comment type="caution">
    <text evidence="2">The sequence shown here is derived from an EMBL/GenBank/DDBJ whole genome shotgun (WGS) entry which is preliminary data.</text>
</comment>
<evidence type="ECO:0000259" key="1">
    <source>
        <dbReference type="Pfam" id="PF00534"/>
    </source>
</evidence>
<keyword evidence="3" id="KW-1185">Reference proteome</keyword>
<dbReference type="AlphaFoldDB" id="A0A8S0X7S1"/>
<accession>A0A8S0X7S1</accession>
<dbReference type="Pfam" id="PF00534">
    <property type="entry name" value="Glycos_transf_1"/>
    <property type="match status" value="1"/>
</dbReference>
<feature type="domain" description="Glycosyl transferase family 1" evidence="1">
    <location>
        <begin position="216"/>
        <end position="375"/>
    </location>
</feature>
<organism evidence="2 3">
    <name type="scientific">Candidatus Methylobacter favarea</name>
    <dbReference type="NCBI Taxonomy" id="2707345"/>
    <lineage>
        <taxon>Bacteria</taxon>
        <taxon>Pseudomonadati</taxon>
        <taxon>Pseudomonadota</taxon>
        <taxon>Gammaproteobacteria</taxon>
        <taxon>Methylococcales</taxon>
        <taxon>Methylococcaceae</taxon>
        <taxon>Methylobacter</taxon>
    </lineage>
</organism>
<dbReference type="SUPFAM" id="SSF53756">
    <property type="entry name" value="UDP-Glycosyltransferase/glycogen phosphorylase"/>
    <property type="match status" value="1"/>
</dbReference>
<dbReference type="RefSeq" id="WP_174625268.1">
    <property type="nucleotide sequence ID" value="NZ_CADCXN010000048.1"/>
</dbReference>
<dbReference type="CDD" id="cd03801">
    <property type="entry name" value="GT4_PimA-like"/>
    <property type="match status" value="1"/>
</dbReference>